<dbReference type="InterPro" id="IPR013087">
    <property type="entry name" value="Znf_C2H2_type"/>
</dbReference>
<name>A0A8T0ISU5_CERPU</name>
<evidence type="ECO:0000313" key="5">
    <source>
        <dbReference type="Proteomes" id="UP000822688"/>
    </source>
</evidence>
<dbReference type="EMBL" id="CM026422">
    <property type="protein sequence ID" value="KAG0586089.1"/>
    <property type="molecule type" value="Genomic_DNA"/>
</dbReference>
<dbReference type="SUPFAM" id="SSF57667">
    <property type="entry name" value="beta-beta-alpha zinc fingers"/>
    <property type="match status" value="1"/>
</dbReference>
<comment type="caution">
    <text evidence="4">The sequence shown here is derived from an EMBL/GenBank/DDBJ whole genome shotgun (WGS) entry which is preliminary data.</text>
</comment>
<keyword evidence="1" id="KW-0863">Zinc-finger</keyword>
<reference evidence="4" key="1">
    <citation type="submission" date="2020-06" db="EMBL/GenBank/DDBJ databases">
        <title>WGS assembly of Ceratodon purpureus strain R40.</title>
        <authorList>
            <person name="Carey S.B."/>
            <person name="Jenkins J."/>
            <person name="Shu S."/>
            <person name="Lovell J.T."/>
            <person name="Sreedasyam A."/>
            <person name="Maumus F."/>
            <person name="Tiley G.P."/>
            <person name="Fernandez-Pozo N."/>
            <person name="Barry K."/>
            <person name="Chen C."/>
            <person name="Wang M."/>
            <person name="Lipzen A."/>
            <person name="Daum C."/>
            <person name="Saski C.A."/>
            <person name="Payton A.C."/>
            <person name="Mcbreen J.C."/>
            <person name="Conrad R.E."/>
            <person name="Kollar L.M."/>
            <person name="Olsson S."/>
            <person name="Huttunen S."/>
            <person name="Landis J.B."/>
            <person name="Wickett N.J."/>
            <person name="Johnson M.G."/>
            <person name="Rensing S.A."/>
            <person name="Grimwood J."/>
            <person name="Schmutz J."/>
            <person name="Mcdaniel S.F."/>
        </authorList>
    </citation>
    <scope>NUCLEOTIDE SEQUENCE</scope>
    <source>
        <strain evidence="4">R40</strain>
    </source>
</reference>
<feature type="region of interest" description="Disordered" evidence="2">
    <location>
        <begin position="528"/>
        <end position="571"/>
    </location>
</feature>
<keyword evidence="5" id="KW-1185">Reference proteome</keyword>
<protein>
    <recommendedName>
        <fullName evidence="3">C2H2-type domain-containing protein</fullName>
    </recommendedName>
</protein>
<organism evidence="4 5">
    <name type="scientific">Ceratodon purpureus</name>
    <name type="common">Fire moss</name>
    <name type="synonym">Dicranum purpureum</name>
    <dbReference type="NCBI Taxonomy" id="3225"/>
    <lineage>
        <taxon>Eukaryota</taxon>
        <taxon>Viridiplantae</taxon>
        <taxon>Streptophyta</taxon>
        <taxon>Embryophyta</taxon>
        <taxon>Bryophyta</taxon>
        <taxon>Bryophytina</taxon>
        <taxon>Bryopsida</taxon>
        <taxon>Dicranidae</taxon>
        <taxon>Pseudoditrichales</taxon>
        <taxon>Ditrichaceae</taxon>
        <taxon>Ceratodon</taxon>
    </lineage>
</organism>
<gene>
    <name evidence="4" type="ORF">KC19_2G063200</name>
</gene>
<dbReference type="GO" id="GO:0008270">
    <property type="term" value="F:zinc ion binding"/>
    <property type="evidence" value="ECO:0007669"/>
    <property type="project" value="UniProtKB-KW"/>
</dbReference>
<sequence length="571" mass="61336">MRMAQESSVMVVMPSKANFERPPPHSLPLTAATTDTHSTEDLQAPENSGSKRKRRLTHDDSSTTDEEGDMSKTLYECRFCNMRFAKSQALGGHMNRHRQEREKEQYQHAQQLVSSMAQQQMPRSWTSMASELNGPSGAGAAAAQLARLSTQPSRPDGSRPQLPPQISFNSTRLPITTTSSPTTIPDTPSPNYFLPSNSSSSNLQHLQWNVDGFNANHATGLPRSGSQQGLNALDSMTNAMRDDFLSGMLQPRHDGGSFGCQAQYSNTMTVPSLNSRPGLGGARAGSFQESIQGGSGAIGMQFAHDHQNMRMDMLRQFACTSSPLNSTLMQSSVNPGGDAKPPVTGLSGVRTPVSSSAFLMQCNNVGQFKQPQISLPLPRSLGNSTAGHYPVMSPPSMFSGHSFNNSPGATNFGPLSGNHDFNSLQDFENNMNAGIQGHYNVSRPAMVQTSSGSAASGSFGVSADHEPQGMYGHVKMQQAGESNSYNHLCPEASQMGSTEVEPQQQVNNTSVANEVVDGTHCESMNITTVTDSARYQSNDFSSGSPEWRNQNNSPSAEANHGSPPSQEYCSG</sequence>
<dbReference type="Gene3D" id="3.30.160.60">
    <property type="entry name" value="Classic Zinc Finger"/>
    <property type="match status" value="1"/>
</dbReference>
<evidence type="ECO:0000256" key="2">
    <source>
        <dbReference type="SAM" id="MobiDB-lite"/>
    </source>
</evidence>
<keyword evidence="1" id="KW-0479">Metal-binding</keyword>
<keyword evidence="1" id="KW-0862">Zinc</keyword>
<dbReference type="InterPro" id="IPR044291">
    <property type="entry name" value="GIS/GIS2/ZFP8"/>
</dbReference>
<feature type="compositionally biased region" description="Low complexity" evidence="2">
    <location>
        <begin position="174"/>
        <end position="188"/>
    </location>
</feature>
<dbReference type="PANTHER" id="PTHR46547">
    <property type="entry name" value="ZINC FINGER PROTEIN GIS"/>
    <property type="match status" value="1"/>
</dbReference>
<dbReference type="GO" id="GO:0010090">
    <property type="term" value="P:trichome morphogenesis"/>
    <property type="evidence" value="ECO:0007669"/>
    <property type="project" value="InterPro"/>
</dbReference>
<feature type="compositionally biased region" description="Polar residues" evidence="2">
    <location>
        <begin position="164"/>
        <end position="173"/>
    </location>
</feature>
<proteinExistence type="predicted"/>
<dbReference type="AlphaFoldDB" id="A0A8T0ISU5"/>
<dbReference type="Pfam" id="PF13912">
    <property type="entry name" value="zf-C2H2_6"/>
    <property type="match status" value="1"/>
</dbReference>
<evidence type="ECO:0000259" key="3">
    <source>
        <dbReference type="PROSITE" id="PS50157"/>
    </source>
</evidence>
<accession>A0A8T0ISU5</accession>
<dbReference type="PROSITE" id="PS50157">
    <property type="entry name" value="ZINC_FINGER_C2H2_2"/>
    <property type="match status" value="1"/>
</dbReference>
<feature type="region of interest" description="Disordered" evidence="2">
    <location>
        <begin position="1"/>
        <end position="69"/>
    </location>
</feature>
<dbReference type="InterPro" id="IPR036236">
    <property type="entry name" value="Znf_C2H2_sf"/>
</dbReference>
<dbReference type="PANTHER" id="PTHR46547:SF7">
    <property type="entry name" value="ZINC FINGER PROTEIN GIS"/>
    <property type="match status" value="1"/>
</dbReference>
<feature type="domain" description="C2H2-type" evidence="3">
    <location>
        <begin position="75"/>
        <end position="102"/>
    </location>
</feature>
<dbReference type="PROSITE" id="PS00028">
    <property type="entry name" value="ZINC_FINGER_C2H2_1"/>
    <property type="match status" value="1"/>
</dbReference>
<feature type="region of interest" description="Disordered" evidence="2">
    <location>
        <begin position="125"/>
        <end position="188"/>
    </location>
</feature>
<dbReference type="Proteomes" id="UP000822688">
    <property type="component" value="Chromosome 2"/>
</dbReference>
<evidence type="ECO:0000313" key="4">
    <source>
        <dbReference type="EMBL" id="KAG0586089.1"/>
    </source>
</evidence>
<evidence type="ECO:0000256" key="1">
    <source>
        <dbReference type="PROSITE-ProRule" id="PRU00042"/>
    </source>
</evidence>
<dbReference type="GO" id="GO:0009739">
    <property type="term" value="P:response to gibberellin"/>
    <property type="evidence" value="ECO:0007669"/>
    <property type="project" value="InterPro"/>
</dbReference>
<dbReference type="GO" id="GO:0003700">
    <property type="term" value="F:DNA-binding transcription factor activity"/>
    <property type="evidence" value="ECO:0007669"/>
    <property type="project" value="InterPro"/>
</dbReference>